<feature type="domain" description="Heme haloperoxidase family profile" evidence="9">
    <location>
        <begin position="80"/>
        <end position="319"/>
    </location>
</feature>
<dbReference type="PANTHER" id="PTHR33577:SF1">
    <property type="entry name" value="HEME HALOPEROXIDASE FAMILY PROFILE DOMAIN-CONTAINING PROTEIN"/>
    <property type="match status" value="1"/>
</dbReference>
<protein>
    <recommendedName>
        <fullName evidence="9">Heme haloperoxidase family profile domain-containing protein</fullName>
    </recommendedName>
</protein>
<comment type="similarity">
    <text evidence="7">Belongs to the chloroperoxidase family.</text>
</comment>
<evidence type="ECO:0000256" key="5">
    <source>
        <dbReference type="ARBA" id="ARBA00023002"/>
    </source>
</evidence>
<dbReference type="AlphaFoldDB" id="A0A6A5TJU3"/>
<evidence type="ECO:0000256" key="7">
    <source>
        <dbReference type="ARBA" id="ARBA00025795"/>
    </source>
</evidence>
<feature type="signal peptide" evidence="8">
    <location>
        <begin position="1"/>
        <end position="19"/>
    </location>
</feature>
<keyword evidence="6" id="KW-0408">Iron</keyword>
<evidence type="ECO:0000313" key="10">
    <source>
        <dbReference type="EMBL" id="KAF1951076.1"/>
    </source>
</evidence>
<keyword evidence="8" id="KW-0732">Signal</keyword>
<evidence type="ECO:0000256" key="2">
    <source>
        <dbReference type="ARBA" id="ARBA00022559"/>
    </source>
</evidence>
<dbReference type="Gene3D" id="1.10.489.10">
    <property type="entry name" value="Chloroperoxidase-like"/>
    <property type="match status" value="1"/>
</dbReference>
<keyword evidence="3" id="KW-0349">Heme</keyword>
<evidence type="ECO:0000313" key="11">
    <source>
        <dbReference type="Proteomes" id="UP000800035"/>
    </source>
</evidence>
<dbReference type="SUPFAM" id="SSF47571">
    <property type="entry name" value="Cloroperoxidase"/>
    <property type="match status" value="1"/>
</dbReference>
<dbReference type="EMBL" id="ML977020">
    <property type="protein sequence ID" value="KAF1951076.1"/>
    <property type="molecule type" value="Genomic_DNA"/>
</dbReference>
<accession>A0A6A5TJU3</accession>
<name>A0A6A5TJU3_9PLEO</name>
<keyword evidence="2" id="KW-0575">Peroxidase</keyword>
<evidence type="ECO:0000256" key="4">
    <source>
        <dbReference type="ARBA" id="ARBA00022723"/>
    </source>
</evidence>
<reference evidence="10" key="1">
    <citation type="journal article" date="2020" name="Stud. Mycol.">
        <title>101 Dothideomycetes genomes: a test case for predicting lifestyles and emergence of pathogens.</title>
        <authorList>
            <person name="Haridas S."/>
            <person name="Albert R."/>
            <person name="Binder M."/>
            <person name="Bloem J."/>
            <person name="Labutti K."/>
            <person name="Salamov A."/>
            <person name="Andreopoulos B."/>
            <person name="Baker S."/>
            <person name="Barry K."/>
            <person name="Bills G."/>
            <person name="Bluhm B."/>
            <person name="Cannon C."/>
            <person name="Castanera R."/>
            <person name="Culley D."/>
            <person name="Daum C."/>
            <person name="Ezra D."/>
            <person name="Gonzalez J."/>
            <person name="Henrissat B."/>
            <person name="Kuo A."/>
            <person name="Liang C."/>
            <person name="Lipzen A."/>
            <person name="Lutzoni F."/>
            <person name="Magnuson J."/>
            <person name="Mondo S."/>
            <person name="Nolan M."/>
            <person name="Ohm R."/>
            <person name="Pangilinan J."/>
            <person name="Park H.-J."/>
            <person name="Ramirez L."/>
            <person name="Alfaro M."/>
            <person name="Sun H."/>
            <person name="Tritt A."/>
            <person name="Yoshinaga Y."/>
            <person name="Zwiers L.-H."/>
            <person name="Turgeon B."/>
            <person name="Goodwin S."/>
            <person name="Spatafora J."/>
            <person name="Crous P."/>
            <person name="Grigoriev I."/>
        </authorList>
    </citation>
    <scope>NUCLEOTIDE SEQUENCE</scope>
    <source>
        <strain evidence="10">CBS 675.92</strain>
    </source>
</reference>
<evidence type="ECO:0000259" key="9">
    <source>
        <dbReference type="PROSITE" id="PS51405"/>
    </source>
</evidence>
<keyword evidence="11" id="KW-1185">Reference proteome</keyword>
<dbReference type="Proteomes" id="UP000800035">
    <property type="component" value="Unassembled WGS sequence"/>
</dbReference>
<organism evidence="10 11">
    <name type="scientific">Byssothecium circinans</name>
    <dbReference type="NCBI Taxonomy" id="147558"/>
    <lineage>
        <taxon>Eukaryota</taxon>
        <taxon>Fungi</taxon>
        <taxon>Dikarya</taxon>
        <taxon>Ascomycota</taxon>
        <taxon>Pezizomycotina</taxon>
        <taxon>Dothideomycetes</taxon>
        <taxon>Pleosporomycetidae</taxon>
        <taxon>Pleosporales</taxon>
        <taxon>Massarineae</taxon>
        <taxon>Massarinaceae</taxon>
        <taxon>Byssothecium</taxon>
    </lineage>
</organism>
<evidence type="ECO:0000256" key="8">
    <source>
        <dbReference type="SAM" id="SignalP"/>
    </source>
</evidence>
<keyword evidence="5" id="KW-0560">Oxidoreductase</keyword>
<feature type="chain" id="PRO_5025352270" description="Heme haloperoxidase family profile domain-containing protein" evidence="8">
    <location>
        <begin position="20"/>
        <end position="438"/>
    </location>
</feature>
<dbReference type="GO" id="GO:0046872">
    <property type="term" value="F:metal ion binding"/>
    <property type="evidence" value="ECO:0007669"/>
    <property type="project" value="UniProtKB-KW"/>
</dbReference>
<dbReference type="GO" id="GO:0004601">
    <property type="term" value="F:peroxidase activity"/>
    <property type="evidence" value="ECO:0007669"/>
    <property type="project" value="UniProtKB-KW"/>
</dbReference>
<evidence type="ECO:0000256" key="3">
    <source>
        <dbReference type="ARBA" id="ARBA00022617"/>
    </source>
</evidence>
<keyword evidence="4" id="KW-0479">Metal-binding</keyword>
<sequence length="438" mass="47069">MHLHPLPFLLTALTVLAHAGCPLAAARKRHEDVVSTSPHLERDVPVAIPVLDEKNENNCGPFSCDIFDAAKQFVDVRPGSGNEYKDPGPNDKRGPCPGLNAAANHGFIERDGVVDIVKLASGLNKAYAIGLDLATVLAAVGVGLTGDATTLRWSIGGPFNGLLPLGQQPSGISYSHNSYEGDGSITRADAYMYDDPNSVDLSRFKRLLEKAENDNFTPTILRNHSKEMNTLGRETNGYFFIGPASGVVAPAAGQFIVNFFSNHSQEFPNGRLNKATLKSFFGVTGEDDALVYKAGTERIPLDWYRRHPDRAYGIANLAADLVIIGAKYPEVFSFGGNTGRPNTFTGVDVSDITGGIFNAGTLFQGNNLACLLFQVQQTQITGRLNILGLQPLLATLKGILSPLLAPLACPQLANLDQTKFNQFPGFTHKPLGPKKAKV</sequence>
<evidence type="ECO:0000256" key="6">
    <source>
        <dbReference type="ARBA" id="ARBA00023004"/>
    </source>
</evidence>
<dbReference type="InterPro" id="IPR036851">
    <property type="entry name" value="Chloroperoxidase-like_sf"/>
</dbReference>
<dbReference type="InterPro" id="IPR000028">
    <property type="entry name" value="Chloroperoxidase"/>
</dbReference>
<dbReference type="OrthoDB" id="407298at2759"/>
<dbReference type="PANTHER" id="PTHR33577">
    <property type="entry name" value="STERIGMATOCYSTIN BIOSYNTHESIS PEROXIDASE STCC-RELATED"/>
    <property type="match status" value="1"/>
</dbReference>
<comment type="cofactor">
    <cofactor evidence="1">
        <name>heme b</name>
        <dbReference type="ChEBI" id="CHEBI:60344"/>
    </cofactor>
</comment>
<gene>
    <name evidence="10" type="ORF">CC80DRAFT_481749</name>
</gene>
<dbReference type="Pfam" id="PF01328">
    <property type="entry name" value="Peroxidase_2"/>
    <property type="match status" value="1"/>
</dbReference>
<dbReference type="PROSITE" id="PS51405">
    <property type="entry name" value="HEME_HALOPEROXIDASE"/>
    <property type="match status" value="1"/>
</dbReference>
<evidence type="ECO:0000256" key="1">
    <source>
        <dbReference type="ARBA" id="ARBA00001970"/>
    </source>
</evidence>
<proteinExistence type="inferred from homology"/>